<dbReference type="PANTHER" id="PTHR11675">
    <property type="entry name" value="N-ACETYLGALACTOSAMINYLTRANSFERASE"/>
    <property type="match status" value="1"/>
</dbReference>
<gene>
    <name evidence="12" type="ORF">TGRH88_065330</name>
</gene>
<reference evidence="12 13" key="1">
    <citation type="submission" date="2020-03" db="EMBL/GenBank/DDBJ databases">
        <title>Genome sequence of Toxoplasma gondii RH-88 strain.</title>
        <authorList>
            <person name="Lorenzi H.A."/>
            <person name="Venepally P."/>
            <person name="Rozenberg A."/>
            <person name="Sibley D."/>
        </authorList>
    </citation>
    <scope>NUCLEOTIDE SEQUENCE [LARGE SCALE GENOMIC DNA]</scope>
    <source>
        <strain evidence="12 13">RH-88</strain>
    </source>
</reference>
<keyword evidence="13" id="KW-1185">Reference proteome</keyword>
<evidence type="ECO:0000256" key="7">
    <source>
        <dbReference type="ARBA" id="ARBA00022989"/>
    </source>
</evidence>
<dbReference type="GO" id="GO:0000139">
    <property type="term" value="C:Golgi membrane"/>
    <property type="evidence" value="ECO:0007669"/>
    <property type="project" value="UniProtKB-SubCell"/>
</dbReference>
<comment type="subcellular location">
    <subcellularLocation>
        <location evidence="1">Golgi apparatus membrane</location>
        <topology evidence="1">Single-pass type II membrane protein</topology>
    </subcellularLocation>
</comment>
<keyword evidence="6" id="KW-0735">Signal-anchor</keyword>
<evidence type="ECO:0000313" key="12">
    <source>
        <dbReference type="EMBL" id="KAF4638924.1"/>
    </source>
</evidence>
<dbReference type="Proteomes" id="UP000557509">
    <property type="component" value="Unassembled WGS sequence"/>
</dbReference>
<evidence type="ECO:0000256" key="6">
    <source>
        <dbReference type="ARBA" id="ARBA00022968"/>
    </source>
</evidence>
<dbReference type="GO" id="GO:0030246">
    <property type="term" value="F:carbohydrate binding"/>
    <property type="evidence" value="ECO:0007669"/>
    <property type="project" value="UniProtKB-KW"/>
</dbReference>
<evidence type="ECO:0000256" key="2">
    <source>
        <dbReference type="ARBA" id="ARBA00005680"/>
    </source>
</evidence>
<keyword evidence="8" id="KW-0333">Golgi apparatus</keyword>
<keyword evidence="9" id="KW-0472">Membrane</keyword>
<keyword evidence="3 12" id="KW-0808">Transferase</keyword>
<dbReference type="EMBL" id="JAAUHK010000197">
    <property type="protein sequence ID" value="KAF4638924.1"/>
    <property type="molecule type" value="Genomic_DNA"/>
</dbReference>
<evidence type="ECO:0000256" key="9">
    <source>
        <dbReference type="ARBA" id="ARBA00023136"/>
    </source>
</evidence>
<keyword evidence="4" id="KW-0812">Transmembrane</keyword>
<evidence type="ECO:0000256" key="8">
    <source>
        <dbReference type="ARBA" id="ARBA00023034"/>
    </source>
</evidence>
<dbReference type="SMART" id="SM00458">
    <property type="entry name" value="RICIN"/>
    <property type="match status" value="1"/>
</dbReference>
<dbReference type="InterPro" id="IPR027791">
    <property type="entry name" value="Galactosyl_T_C"/>
</dbReference>
<evidence type="ECO:0000256" key="10">
    <source>
        <dbReference type="ARBA" id="ARBA00023157"/>
    </source>
</evidence>
<dbReference type="Gene3D" id="2.80.10.50">
    <property type="match status" value="1"/>
</dbReference>
<dbReference type="InterPro" id="IPR035992">
    <property type="entry name" value="Ricin_B-like_lectins"/>
</dbReference>
<accession>A0A7J6JW03</accession>
<protein>
    <submittedName>
        <fullName evidence="12">N-acetylgalactosaminyl transferase</fullName>
    </submittedName>
</protein>
<dbReference type="Pfam" id="PF00652">
    <property type="entry name" value="Ricin_B_lectin"/>
    <property type="match status" value="1"/>
</dbReference>
<evidence type="ECO:0000256" key="4">
    <source>
        <dbReference type="ARBA" id="ARBA00022692"/>
    </source>
</evidence>
<dbReference type="CDD" id="cd02510">
    <property type="entry name" value="pp-GalNAc-T"/>
    <property type="match status" value="1"/>
</dbReference>
<dbReference type="GO" id="GO:0006493">
    <property type="term" value="P:protein O-linked glycosylation"/>
    <property type="evidence" value="ECO:0007669"/>
    <property type="project" value="TreeGrafter"/>
</dbReference>
<sequence length="918" mass="103844">MDLASKEKALEKQTTRHDAIRVENIRKERHYAKEWLKRWGFLTQGEQREDALQAFCKGRSYEETKRQLSKIMKDGVMYDAEKCFHDPNQWYRDVKDIGPQNKYLHPATASQEIVAVRKIFSPSAVHHSAPGKETETSWSGAFSPPFRTENPLRLKRYREFVKDFRIDEVLETEYGQRRKAQHYVGSTFYPNLTPGSRGWLNALAVFDKQEPNRLHGLLGTTRNGTPLWTEFPRPPPLESPQVDREAELKEGGGFYRRLSNALPLDREAPDSRDPVCRSISYNLQKLSDTLDVSIVIAFYNEPMSTLLRTIHSILNSTPPPLIREVILVNDYSDDIALLPGGFLDQYTAYLPKTSVVHLDERSGIVSARLAGIQAASSPVIVVLDSHVEVNIGWLEPQLDRLWRSPESIVFPQIDSIIPTDFSFSNTSGIGCWLSFNWDVQERSTLTGAVSSPEAIESPVHAGGLLAFRKDFFLRIGGYDNGFSFWGAENVELSFRTWMCGGRLECIPCARVYHLFREGGVGYATPPEALWKNRMRTASIWMDDYYELAAANNPYHLDHKSVTIGNVEEMEALKKKLNCKNFQWFLDVVDPKHEFRRLGETILGLGHIKSENRRDLCLDVMNNPAKGSSVGLFHCHGLLGNQGFILTKKPSQLRLLLAEKDSHETLCVTPQATMESCDTTLETAQYEFDYDTGTIRWTGEDEWKDTCMQVEPATGNELPLVKWKPCDKANPDQKWSWPPFPSSRYLPEEEKRHRGLLQGPKLMGEPRVLIKSKEDPSLCVDALPHPDHGTRLGATACKPGGSVSQRFFIIGNTGQIMLDAKTISGDALCIGYPDRVFLCEDEKRTRNFSVEIRQNGLVVWTDSPETRQAKACLTLVDAHKFSSPSQGFVRFEACAKTADDASQLWIVKEIQNGTDVTSS</sequence>
<dbReference type="SUPFAM" id="SSF53448">
    <property type="entry name" value="Nucleotide-diphospho-sugar transferases"/>
    <property type="match status" value="1"/>
</dbReference>
<dbReference type="Gene3D" id="3.90.550.10">
    <property type="entry name" value="Spore Coat Polysaccharide Biosynthesis Protein SpsA, Chain A"/>
    <property type="match status" value="1"/>
</dbReference>
<dbReference type="InterPro" id="IPR001173">
    <property type="entry name" value="Glyco_trans_2-like"/>
</dbReference>
<dbReference type="AlphaFoldDB" id="A0A7J6JW03"/>
<evidence type="ECO:0000256" key="5">
    <source>
        <dbReference type="ARBA" id="ARBA00022734"/>
    </source>
</evidence>
<dbReference type="InterPro" id="IPR029044">
    <property type="entry name" value="Nucleotide-diphossugar_trans"/>
</dbReference>
<dbReference type="VEuPathDB" id="ToxoDB:TGME49_278518"/>
<comment type="caution">
    <text evidence="12">The sequence shown here is derived from an EMBL/GenBank/DDBJ whole genome shotgun (WGS) entry which is preliminary data.</text>
</comment>
<dbReference type="InterPro" id="IPR045885">
    <property type="entry name" value="GalNAc-T"/>
</dbReference>
<dbReference type="GO" id="GO:0004653">
    <property type="term" value="F:polypeptide N-acetylgalactosaminyltransferase activity"/>
    <property type="evidence" value="ECO:0007669"/>
    <property type="project" value="TreeGrafter"/>
</dbReference>
<comment type="similarity">
    <text evidence="2">Belongs to the glycosyltransferase 2 family. GalNAc-T subfamily.</text>
</comment>
<evidence type="ECO:0000256" key="3">
    <source>
        <dbReference type="ARBA" id="ARBA00022679"/>
    </source>
</evidence>
<keyword evidence="5" id="KW-0430">Lectin</keyword>
<dbReference type="InterPro" id="IPR000772">
    <property type="entry name" value="Ricin_B_lectin"/>
</dbReference>
<feature type="domain" description="Ricin B lectin" evidence="11">
    <location>
        <begin position="605"/>
        <end position="737"/>
    </location>
</feature>
<dbReference type="Pfam" id="PF00535">
    <property type="entry name" value="Glycos_transf_2"/>
    <property type="match status" value="1"/>
</dbReference>
<evidence type="ECO:0000256" key="1">
    <source>
        <dbReference type="ARBA" id="ARBA00004323"/>
    </source>
</evidence>
<dbReference type="SUPFAM" id="SSF50370">
    <property type="entry name" value="Ricin B-like lectins"/>
    <property type="match status" value="1"/>
</dbReference>
<name>A0A7J6JW03_TOXGO</name>
<dbReference type="PANTHER" id="PTHR11675:SF126">
    <property type="entry name" value="RICIN B LECTIN DOMAIN-CONTAINING PROTEIN"/>
    <property type="match status" value="1"/>
</dbReference>
<evidence type="ECO:0000313" key="13">
    <source>
        <dbReference type="Proteomes" id="UP000557509"/>
    </source>
</evidence>
<proteinExistence type="inferred from homology"/>
<evidence type="ECO:0000259" key="11">
    <source>
        <dbReference type="SMART" id="SM00458"/>
    </source>
</evidence>
<organism evidence="12 13">
    <name type="scientific">Toxoplasma gondii</name>
    <dbReference type="NCBI Taxonomy" id="5811"/>
    <lineage>
        <taxon>Eukaryota</taxon>
        <taxon>Sar</taxon>
        <taxon>Alveolata</taxon>
        <taxon>Apicomplexa</taxon>
        <taxon>Conoidasida</taxon>
        <taxon>Coccidia</taxon>
        <taxon>Eucoccidiorida</taxon>
        <taxon>Eimeriorina</taxon>
        <taxon>Sarcocystidae</taxon>
        <taxon>Toxoplasma</taxon>
    </lineage>
</organism>
<keyword evidence="10" id="KW-1015">Disulfide bond</keyword>
<keyword evidence="7" id="KW-1133">Transmembrane helix</keyword>
<dbReference type="Pfam" id="PF02709">
    <property type="entry name" value="Glyco_transf_7C"/>
    <property type="match status" value="1"/>
</dbReference>
<dbReference type="PROSITE" id="PS50231">
    <property type="entry name" value="RICIN_B_LECTIN"/>
    <property type="match status" value="2"/>
</dbReference>